<sequence length="201" mass="21213">MRVHRTDLVSLLFGLLFVGLSVWWLLAQILGLALPPVGWFLAGALLLIGLLGLIGALRSGRHDRREGPLPATEPTGDEPRLPVADEPAAPEPTRIDGPGPADTREEPDAARSGQPATAEIRLEGPEESTAPIWAPDAGNRATGPAAGYQAADADEWPTAAVSDRPAEAVEDRDADTREQEPGWSPVEPVTGPPAGERRPPS</sequence>
<evidence type="ECO:0000313" key="3">
    <source>
        <dbReference type="EMBL" id="SCG54693.1"/>
    </source>
</evidence>
<reference evidence="4" key="1">
    <citation type="submission" date="2016-06" db="EMBL/GenBank/DDBJ databases">
        <authorList>
            <person name="Varghese N."/>
            <person name="Submissions Spin"/>
        </authorList>
    </citation>
    <scope>NUCLEOTIDE SEQUENCE [LARGE SCALE GENOMIC DNA]</scope>
    <source>
        <strain evidence="4">DSM 45161</strain>
    </source>
</reference>
<evidence type="ECO:0000256" key="2">
    <source>
        <dbReference type="SAM" id="Phobius"/>
    </source>
</evidence>
<proteinExistence type="predicted"/>
<gene>
    <name evidence="3" type="ORF">GA0070614_2413</name>
</gene>
<dbReference type="AlphaFoldDB" id="A0A1C5I995"/>
<feature type="transmembrane region" description="Helical" evidence="2">
    <location>
        <begin position="37"/>
        <end position="57"/>
    </location>
</feature>
<organism evidence="3 4">
    <name type="scientific">Micromonospora coxensis</name>
    <dbReference type="NCBI Taxonomy" id="356852"/>
    <lineage>
        <taxon>Bacteria</taxon>
        <taxon>Bacillati</taxon>
        <taxon>Actinomycetota</taxon>
        <taxon>Actinomycetes</taxon>
        <taxon>Micromonosporales</taxon>
        <taxon>Micromonosporaceae</taxon>
        <taxon>Micromonospora</taxon>
    </lineage>
</organism>
<feature type="region of interest" description="Disordered" evidence="1">
    <location>
        <begin position="62"/>
        <end position="201"/>
    </location>
</feature>
<evidence type="ECO:0000313" key="4">
    <source>
        <dbReference type="Proteomes" id="UP000198215"/>
    </source>
</evidence>
<evidence type="ECO:0000256" key="1">
    <source>
        <dbReference type="SAM" id="MobiDB-lite"/>
    </source>
</evidence>
<accession>A0A1C5I995</accession>
<dbReference type="OrthoDB" id="3296713at2"/>
<name>A0A1C5I995_9ACTN</name>
<keyword evidence="2" id="KW-0472">Membrane</keyword>
<protein>
    <submittedName>
        <fullName evidence="3">Uncharacterized protein</fullName>
    </submittedName>
</protein>
<keyword evidence="2" id="KW-1133">Transmembrane helix</keyword>
<feature type="compositionally biased region" description="Basic and acidic residues" evidence="1">
    <location>
        <begin position="164"/>
        <end position="180"/>
    </location>
</feature>
<keyword evidence="4" id="KW-1185">Reference proteome</keyword>
<dbReference type="EMBL" id="LT607753">
    <property type="protein sequence ID" value="SCG54693.1"/>
    <property type="molecule type" value="Genomic_DNA"/>
</dbReference>
<keyword evidence="2" id="KW-0812">Transmembrane</keyword>
<dbReference type="Proteomes" id="UP000198215">
    <property type="component" value="Chromosome I"/>
</dbReference>